<feature type="repeat" description="ANK" evidence="1">
    <location>
        <begin position="153"/>
        <end position="185"/>
    </location>
</feature>
<dbReference type="PROSITE" id="PS50005">
    <property type="entry name" value="TPR"/>
    <property type="match status" value="2"/>
</dbReference>
<dbReference type="SMART" id="SM00248">
    <property type="entry name" value="ANK"/>
    <property type="match status" value="7"/>
</dbReference>
<dbReference type="SMART" id="SM00028">
    <property type="entry name" value="TPR"/>
    <property type="match status" value="3"/>
</dbReference>
<dbReference type="OrthoDB" id="20872at2759"/>
<name>A0A833V226_9POAL</name>
<dbReference type="SUPFAM" id="SSF48452">
    <property type="entry name" value="TPR-like"/>
    <property type="match status" value="1"/>
</dbReference>
<dbReference type="Pfam" id="PF25575">
    <property type="entry name" value="TPR_BSK1_C"/>
    <property type="match status" value="1"/>
</dbReference>
<dbReference type="InterPro" id="IPR019734">
    <property type="entry name" value="TPR_rpt"/>
</dbReference>
<feature type="repeat" description="TPR" evidence="2">
    <location>
        <begin position="397"/>
        <end position="430"/>
    </location>
</feature>
<reference evidence="4" key="1">
    <citation type="submission" date="2020-01" db="EMBL/GenBank/DDBJ databases">
        <title>Genome sequence of Kobresia littledalei, the first chromosome-level genome in the family Cyperaceae.</title>
        <authorList>
            <person name="Qu G."/>
        </authorList>
    </citation>
    <scope>NUCLEOTIDE SEQUENCE</scope>
    <source>
        <strain evidence="4">C.B.Clarke</strain>
        <tissue evidence="4">Leaf</tissue>
    </source>
</reference>
<evidence type="ECO:0000256" key="2">
    <source>
        <dbReference type="PROSITE-ProRule" id="PRU00339"/>
    </source>
</evidence>
<evidence type="ECO:0000313" key="4">
    <source>
        <dbReference type="EMBL" id="KAF3322901.1"/>
    </source>
</evidence>
<dbReference type="PANTHER" id="PTHR46224">
    <property type="entry name" value="ANKYRIN REPEAT FAMILY PROTEIN"/>
    <property type="match status" value="1"/>
</dbReference>
<keyword evidence="5" id="KW-1185">Reference proteome</keyword>
<protein>
    <submittedName>
        <fullName evidence="4">Ankyrin-1 isoform X1</fullName>
    </submittedName>
</protein>
<feature type="repeat" description="ANK" evidence="1">
    <location>
        <begin position="121"/>
        <end position="153"/>
    </location>
</feature>
<feature type="repeat" description="TPR" evidence="2">
    <location>
        <begin position="329"/>
        <end position="362"/>
    </location>
</feature>
<dbReference type="InterPro" id="IPR036770">
    <property type="entry name" value="Ankyrin_rpt-contain_sf"/>
</dbReference>
<dbReference type="Proteomes" id="UP000623129">
    <property type="component" value="Unassembled WGS sequence"/>
</dbReference>
<dbReference type="PROSITE" id="PS50088">
    <property type="entry name" value="ANK_REPEAT"/>
    <property type="match status" value="6"/>
</dbReference>
<evidence type="ECO:0000256" key="1">
    <source>
        <dbReference type="PROSITE-ProRule" id="PRU00023"/>
    </source>
</evidence>
<feature type="repeat" description="ANK" evidence="1">
    <location>
        <begin position="186"/>
        <end position="218"/>
    </location>
</feature>
<dbReference type="PROSITE" id="PS50297">
    <property type="entry name" value="ANK_REP_REGION"/>
    <property type="match status" value="6"/>
</dbReference>
<feature type="repeat" description="ANK" evidence="1">
    <location>
        <begin position="218"/>
        <end position="250"/>
    </location>
</feature>
<feature type="repeat" description="ANK" evidence="1">
    <location>
        <begin position="88"/>
        <end position="120"/>
    </location>
</feature>
<keyword evidence="2" id="KW-0802">TPR repeat</keyword>
<accession>A0A833V226</accession>
<comment type="caution">
    <text evidence="4">The sequence shown here is derived from an EMBL/GenBank/DDBJ whole genome shotgun (WGS) entry which is preliminary data.</text>
</comment>
<organism evidence="4 5">
    <name type="scientific">Carex littledalei</name>
    <dbReference type="NCBI Taxonomy" id="544730"/>
    <lineage>
        <taxon>Eukaryota</taxon>
        <taxon>Viridiplantae</taxon>
        <taxon>Streptophyta</taxon>
        <taxon>Embryophyta</taxon>
        <taxon>Tracheophyta</taxon>
        <taxon>Spermatophyta</taxon>
        <taxon>Magnoliopsida</taxon>
        <taxon>Liliopsida</taxon>
        <taxon>Poales</taxon>
        <taxon>Cyperaceae</taxon>
        <taxon>Cyperoideae</taxon>
        <taxon>Cariceae</taxon>
        <taxon>Carex</taxon>
        <taxon>Carex subgen. Euthyceras</taxon>
    </lineage>
</organism>
<feature type="repeat" description="ANK" evidence="1">
    <location>
        <begin position="54"/>
        <end position="75"/>
    </location>
</feature>
<evidence type="ECO:0000313" key="5">
    <source>
        <dbReference type="Proteomes" id="UP000623129"/>
    </source>
</evidence>
<dbReference type="PRINTS" id="PR01415">
    <property type="entry name" value="ANKYRIN"/>
</dbReference>
<dbReference type="InterPro" id="IPR051616">
    <property type="entry name" value="Cul2-RING_E3_ligase_SR"/>
</dbReference>
<dbReference type="EMBL" id="SWLB01000024">
    <property type="protein sequence ID" value="KAF3322901.1"/>
    <property type="molecule type" value="Genomic_DNA"/>
</dbReference>
<proteinExistence type="predicted"/>
<gene>
    <name evidence="4" type="ORF">FCM35_KLT12890</name>
</gene>
<keyword evidence="1" id="KW-0040">ANK repeat</keyword>
<dbReference type="Gene3D" id="1.25.40.10">
    <property type="entry name" value="Tetratricopeptide repeat domain"/>
    <property type="match status" value="1"/>
</dbReference>
<dbReference type="Pfam" id="PF00023">
    <property type="entry name" value="Ank"/>
    <property type="match status" value="1"/>
</dbReference>
<dbReference type="PANTHER" id="PTHR46224:SF6">
    <property type="entry name" value="ANKYRIN REPEAT FAMILY PROTEIN"/>
    <property type="match status" value="1"/>
</dbReference>
<dbReference type="SUPFAM" id="SSF48403">
    <property type="entry name" value="Ankyrin repeat"/>
    <property type="match status" value="1"/>
</dbReference>
<sequence length="456" mass="49447">MTADASTALSVRTKVQKFLEAACTGNLDLLKKIANQLDEGKGMAKTVEAVKDANNRTALHFAAREGRTDMCEFLLGELKLEPDARDDDGETPLIHAARQGHFGTVKYLLEQEANPSASSNLGATALHHAAGIGNIEIMELLISKGVDLESQSDAGTPLIWAAGHDQPESVKLLLKHNANVNSETEDGITPLLSAVAAGSLQCLQLLLEAGANPNIDAGGATPLHVAADIGNLEVIRCLLNAGADPNASDEDGFKPIQVAALRENREVVEALFPVTSPVSKVPDWSIDGLMKLTLSEANKGNIQEAEVAKDPSPQKAKVVEVGPEEKKRSMEAKQRGDEAFKRKDYQTAIDAYTQAIDLDPNEAVLLSNRSLCWLRLGQGEHALEDARACRALRHDWHKAYYREGAALRLLQRFDEAANAFYDGVQLQPENQELVDAFREAVEAGRKFHGTDQQRKS</sequence>
<dbReference type="InterPro" id="IPR002110">
    <property type="entry name" value="Ankyrin_rpt"/>
</dbReference>
<dbReference type="InterPro" id="IPR011990">
    <property type="entry name" value="TPR-like_helical_dom_sf"/>
</dbReference>
<feature type="domain" description="Serine/threonine-protein kinase BSK1-like TPR repeats" evidence="3">
    <location>
        <begin position="325"/>
        <end position="401"/>
    </location>
</feature>
<dbReference type="AlphaFoldDB" id="A0A833V226"/>
<dbReference type="Gene3D" id="1.25.40.20">
    <property type="entry name" value="Ankyrin repeat-containing domain"/>
    <property type="match status" value="4"/>
</dbReference>
<dbReference type="InterPro" id="IPR058209">
    <property type="entry name" value="TPR_BSK1_C"/>
</dbReference>
<dbReference type="Pfam" id="PF12796">
    <property type="entry name" value="Ank_2"/>
    <property type="match status" value="2"/>
</dbReference>
<evidence type="ECO:0000259" key="3">
    <source>
        <dbReference type="Pfam" id="PF25575"/>
    </source>
</evidence>